<protein>
    <submittedName>
        <fullName evidence="1">Uncharacterized protein</fullName>
    </submittedName>
</protein>
<proteinExistence type="predicted"/>
<dbReference type="Proteomes" id="UP001149860">
    <property type="component" value="Chromosome"/>
</dbReference>
<accession>A0ACD5DBX7</accession>
<dbReference type="EMBL" id="CP168151">
    <property type="protein sequence ID" value="XFD38797.1"/>
    <property type="molecule type" value="Genomic_DNA"/>
</dbReference>
<organism evidence="1 2">
    <name type="scientific">Lentilactobacillus terminaliae</name>
    <dbReference type="NCBI Taxonomy" id="3003483"/>
    <lineage>
        <taxon>Bacteria</taxon>
        <taxon>Bacillati</taxon>
        <taxon>Bacillota</taxon>
        <taxon>Bacilli</taxon>
        <taxon>Lactobacillales</taxon>
        <taxon>Lactobacillaceae</taxon>
        <taxon>Lentilactobacillus</taxon>
    </lineage>
</organism>
<reference evidence="1" key="1">
    <citation type="submission" date="2024-08" db="EMBL/GenBank/DDBJ databases">
        <title>Lentilactobacillus sp. nov., isolated from tree bark.</title>
        <authorList>
            <person name="Phuengjayaem S."/>
            <person name="Tanasupawat S."/>
        </authorList>
    </citation>
    <scope>NUCLEOTIDE SEQUENCE</scope>
    <source>
        <strain evidence="1">SPB1-3</strain>
    </source>
</reference>
<name>A0ACD5DBX7_9LACO</name>
<evidence type="ECO:0000313" key="2">
    <source>
        <dbReference type="Proteomes" id="UP001149860"/>
    </source>
</evidence>
<keyword evidence="2" id="KW-1185">Reference proteome</keyword>
<sequence>MNSTDKKRQFILEFLLPYNHDVSLDVVEDMIKAGQIMGYDSKELFKELVSMDNQHDQLLKITYLPTQDDHYIVNSDNSTWISSKGERLLCVLRGQLPGN</sequence>
<gene>
    <name evidence="1" type="ORF">O0236_005010</name>
</gene>
<evidence type="ECO:0000313" key="1">
    <source>
        <dbReference type="EMBL" id="XFD38797.1"/>
    </source>
</evidence>